<proteinExistence type="predicted"/>
<comment type="caution">
    <text evidence="2">The sequence shown here is derived from an EMBL/GenBank/DDBJ whole genome shotgun (WGS) entry which is preliminary data.</text>
</comment>
<feature type="transmembrane region" description="Helical" evidence="1">
    <location>
        <begin position="25"/>
        <end position="50"/>
    </location>
</feature>
<sequence length="189" mass="20030">MFGWRVSVSLSTGALGMNTSRTIWIFTRLFAGTFTVSCVSVASVITRIVLPVGAAISMSYQTSFVVGSVDSVMVAVYIWLSGSMVAEGSSAFTSSELPLLKIVPIEANILPTSPSKFFFAIYMPNTAMSASSSAIKPQKRIVVPLPRFCGISSSYSSSYSSSSSSSYSSRSSFPRRASFAGRLAAFAGL</sequence>
<reference evidence="2" key="1">
    <citation type="submission" date="2019-08" db="EMBL/GenBank/DDBJ databases">
        <authorList>
            <person name="Kucharzyk K."/>
            <person name="Murdoch R.W."/>
            <person name="Higgins S."/>
            <person name="Loffler F."/>
        </authorList>
    </citation>
    <scope>NUCLEOTIDE SEQUENCE</scope>
</reference>
<keyword evidence="1" id="KW-0472">Membrane</keyword>
<evidence type="ECO:0000256" key="1">
    <source>
        <dbReference type="SAM" id="Phobius"/>
    </source>
</evidence>
<keyword evidence="1" id="KW-0812">Transmembrane</keyword>
<accession>A0A645CFD5</accession>
<keyword evidence="1" id="KW-1133">Transmembrane helix</keyword>
<dbReference type="EMBL" id="VSSQ01026754">
    <property type="protein sequence ID" value="MPM75631.1"/>
    <property type="molecule type" value="Genomic_DNA"/>
</dbReference>
<protein>
    <submittedName>
        <fullName evidence="2">Uncharacterized protein</fullName>
    </submittedName>
</protein>
<organism evidence="2">
    <name type="scientific">bioreactor metagenome</name>
    <dbReference type="NCBI Taxonomy" id="1076179"/>
    <lineage>
        <taxon>unclassified sequences</taxon>
        <taxon>metagenomes</taxon>
        <taxon>ecological metagenomes</taxon>
    </lineage>
</organism>
<evidence type="ECO:0000313" key="2">
    <source>
        <dbReference type="EMBL" id="MPM75631.1"/>
    </source>
</evidence>
<gene>
    <name evidence="2" type="ORF">SDC9_122625</name>
</gene>
<dbReference type="AlphaFoldDB" id="A0A645CFD5"/>
<name>A0A645CFD5_9ZZZZ</name>
<feature type="transmembrane region" description="Helical" evidence="1">
    <location>
        <begin position="62"/>
        <end position="80"/>
    </location>
</feature>